<keyword evidence="3" id="KW-1185">Reference proteome</keyword>
<name>A0AAN9LPN0_CANGL</name>
<dbReference type="GO" id="GO:0005615">
    <property type="term" value="C:extracellular space"/>
    <property type="evidence" value="ECO:0007669"/>
    <property type="project" value="TreeGrafter"/>
</dbReference>
<comment type="caution">
    <text evidence="2">The sequence shown here is derived from an EMBL/GenBank/DDBJ whole genome shotgun (WGS) entry which is preliminary data.</text>
</comment>
<dbReference type="AlphaFoldDB" id="A0AAN9LPN0"/>
<evidence type="ECO:0000313" key="3">
    <source>
        <dbReference type="Proteomes" id="UP001367508"/>
    </source>
</evidence>
<dbReference type="PANTHER" id="PTHR11954:SF43">
    <property type="entry name" value="MACROPHAGE MIGRATION INHIBITION FACTOR-LIKE PROTEIN"/>
    <property type="match status" value="1"/>
</dbReference>
<evidence type="ECO:0000256" key="1">
    <source>
        <dbReference type="ARBA" id="ARBA00005851"/>
    </source>
</evidence>
<sequence>MPCLTLSTNVSLQSVDTSSLFSQLISTVANILARPQSYVTLAVPKSRFFLKFYDIEGYNCGLNGSIMVMDSK</sequence>
<comment type="similarity">
    <text evidence="1">Belongs to the MIF family.</text>
</comment>
<dbReference type="GO" id="GO:0050178">
    <property type="term" value="F:phenylpyruvate tautomerase activity"/>
    <property type="evidence" value="ECO:0007669"/>
    <property type="project" value="TreeGrafter"/>
</dbReference>
<accession>A0AAN9LPN0</accession>
<dbReference type="EMBL" id="JAYMYQ010000004">
    <property type="protein sequence ID" value="KAK7339970.1"/>
    <property type="molecule type" value="Genomic_DNA"/>
</dbReference>
<dbReference type="PANTHER" id="PTHR11954">
    <property type="entry name" value="D-DOPACHROME DECARBOXYLASE"/>
    <property type="match status" value="1"/>
</dbReference>
<dbReference type="Gene3D" id="3.30.429.10">
    <property type="entry name" value="Macrophage Migration Inhibitory Factor"/>
    <property type="match status" value="1"/>
</dbReference>
<reference evidence="2 3" key="1">
    <citation type="submission" date="2024-01" db="EMBL/GenBank/DDBJ databases">
        <title>The genomes of 5 underutilized Papilionoideae crops provide insights into root nodulation and disease resistanc.</title>
        <authorList>
            <person name="Jiang F."/>
        </authorList>
    </citation>
    <scope>NUCLEOTIDE SEQUENCE [LARGE SCALE GENOMIC DNA]</scope>
    <source>
        <strain evidence="2">LVBAO_FW01</strain>
        <tissue evidence="2">Leaves</tissue>
    </source>
</reference>
<gene>
    <name evidence="2" type="ORF">VNO77_20660</name>
</gene>
<organism evidence="2 3">
    <name type="scientific">Canavalia gladiata</name>
    <name type="common">Sword bean</name>
    <name type="synonym">Dolichos gladiatus</name>
    <dbReference type="NCBI Taxonomy" id="3824"/>
    <lineage>
        <taxon>Eukaryota</taxon>
        <taxon>Viridiplantae</taxon>
        <taxon>Streptophyta</taxon>
        <taxon>Embryophyta</taxon>
        <taxon>Tracheophyta</taxon>
        <taxon>Spermatophyta</taxon>
        <taxon>Magnoliopsida</taxon>
        <taxon>eudicotyledons</taxon>
        <taxon>Gunneridae</taxon>
        <taxon>Pentapetalae</taxon>
        <taxon>rosids</taxon>
        <taxon>fabids</taxon>
        <taxon>Fabales</taxon>
        <taxon>Fabaceae</taxon>
        <taxon>Papilionoideae</taxon>
        <taxon>50 kb inversion clade</taxon>
        <taxon>NPAAA clade</taxon>
        <taxon>indigoferoid/millettioid clade</taxon>
        <taxon>Phaseoleae</taxon>
        <taxon>Canavalia</taxon>
    </lineage>
</organism>
<protein>
    <submittedName>
        <fullName evidence="2">Uncharacterized protein</fullName>
    </submittedName>
</protein>
<dbReference type="Proteomes" id="UP001367508">
    <property type="component" value="Unassembled WGS sequence"/>
</dbReference>
<dbReference type="InterPro" id="IPR014347">
    <property type="entry name" value="Tautomerase/MIF_sf"/>
</dbReference>
<dbReference type="SUPFAM" id="SSF55331">
    <property type="entry name" value="Tautomerase/MIF"/>
    <property type="match status" value="1"/>
</dbReference>
<dbReference type="InterPro" id="IPR001398">
    <property type="entry name" value="Macrophage_inhib_fac"/>
</dbReference>
<proteinExistence type="inferred from homology"/>
<evidence type="ECO:0000313" key="2">
    <source>
        <dbReference type="EMBL" id="KAK7339970.1"/>
    </source>
</evidence>